<gene>
    <name evidence="3" type="ORF">MNBD_GAMMA02-1464</name>
</gene>
<sequence length="182" mass="20100">MKHNLLLALLLFGLLAAFTAAQAEEQKKVYKYTDENGVTHYAETKLNDNYEEADLPALSIVPSTPVKRTSSSSDVSDKPDANPSEVQSFSIISPVNEQNLWGTGGKLTAEVRPLTPAQQAIHQVQFIIDGKKNKPADASSQVFDGIYRGEHTVQALLVNKFNKKVVKKSQTVTFFIHQNSKK</sequence>
<organism evidence="3">
    <name type="scientific">hydrothermal vent metagenome</name>
    <dbReference type="NCBI Taxonomy" id="652676"/>
    <lineage>
        <taxon>unclassified sequences</taxon>
        <taxon>metagenomes</taxon>
        <taxon>ecological metagenomes</taxon>
    </lineage>
</organism>
<dbReference type="InterPro" id="IPR025392">
    <property type="entry name" value="DUF4124"/>
</dbReference>
<proteinExistence type="predicted"/>
<name>A0A3B0VXH0_9ZZZZ</name>
<evidence type="ECO:0000256" key="1">
    <source>
        <dbReference type="SAM" id="MobiDB-lite"/>
    </source>
</evidence>
<dbReference type="Pfam" id="PF13511">
    <property type="entry name" value="DUF4124"/>
    <property type="match status" value="1"/>
</dbReference>
<feature type="domain" description="DUF4124" evidence="2">
    <location>
        <begin position="23"/>
        <end position="79"/>
    </location>
</feature>
<feature type="region of interest" description="Disordered" evidence="1">
    <location>
        <begin position="62"/>
        <end position="86"/>
    </location>
</feature>
<evidence type="ECO:0000259" key="2">
    <source>
        <dbReference type="Pfam" id="PF13511"/>
    </source>
</evidence>
<dbReference type="AlphaFoldDB" id="A0A3B0VXH0"/>
<evidence type="ECO:0000313" key="3">
    <source>
        <dbReference type="EMBL" id="VAW44823.1"/>
    </source>
</evidence>
<reference evidence="3" key="1">
    <citation type="submission" date="2018-06" db="EMBL/GenBank/DDBJ databases">
        <authorList>
            <person name="Zhirakovskaya E."/>
        </authorList>
    </citation>
    <scope>NUCLEOTIDE SEQUENCE</scope>
</reference>
<protein>
    <recommendedName>
        <fullName evidence="2">DUF4124 domain-containing protein</fullName>
    </recommendedName>
</protein>
<accession>A0A3B0VXH0</accession>
<dbReference type="EMBL" id="UOFA01000139">
    <property type="protein sequence ID" value="VAW44823.1"/>
    <property type="molecule type" value="Genomic_DNA"/>
</dbReference>